<sequence>RTASSKRLGAVLLGKETTAPDAQHALDEAVAQFRRPGIARRTARRLNHAQRKPERAELRRLLATCPVPLHVITGKLDPLADNVPDVPVTVIDGAGHHPHLTHPAEVAAAITTATRERAPH</sequence>
<dbReference type="Proteomes" id="UP001597083">
    <property type="component" value="Unassembled WGS sequence"/>
</dbReference>
<gene>
    <name evidence="1" type="ORF">ACFQ07_22340</name>
</gene>
<keyword evidence="1" id="KW-0378">Hydrolase</keyword>
<comment type="caution">
    <text evidence="1">The sequence shown here is derived from an EMBL/GenBank/DDBJ whole genome shotgun (WGS) entry which is preliminary data.</text>
</comment>
<dbReference type="GO" id="GO:0016787">
    <property type="term" value="F:hydrolase activity"/>
    <property type="evidence" value="ECO:0007669"/>
    <property type="project" value="UniProtKB-KW"/>
</dbReference>
<dbReference type="Gene3D" id="3.40.50.1820">
    <property type="entry name" value="alpha/beta hydrolase"/>
    <property type="match status" value="1"/>
</dbReference>
<dbReference type="EMBL" id="JBHTIR010003306">
    <property type="protein sequence ID" value="MFD0854997.1"/>
    <property type="molecule type" value="Genomic_DNA"/>
</dbReference>
<evidence type="ECO:0000313" key="1">
    <source>
        <dbReference type="EMBL" id="MFD0854997.1"/>
    </source>
</evidence>
<accession>A0ABW3CLZ3</accession>
<name>A0ABW3CLZ3_9ACTN</name>
<feature type="non-terminal residue" evidence="1">
    <location>
        <position position="1"/>
    </location>
</feature>
<organism evidence="1 2">
    <name type="scientific">Actinomadura adrarensis</name>
    <dbReference type="NCBI Taxonomy" id="1819600"/>
    <lineage>
        <taxon>Bacteria</taxon>
        <taxon>Bacillati</taxon>
        <taxon>Actinomycetota</taxon>
        <taxon>Actinomycetes</taxon>
        <taxon>Streptosporangiales</taxon>
        <taxon>Thermomonosporaceae</taxon>
        <taxon>Actinomadura</taxon>
    </lineage>
</organism>
<keyword evidence="2" id="KW-1185">Reference proteome</keyword>
<dbReference type="SUPFAM" id="SSF53474">
    <property type="entry name" value="alpha/beta-Hydrolases"/>
    <property type="match status" value="1"/>
</dbReference>
<proteinExistence type="predicted"/>
<dbReference type="InterPro" id="IPR029058">
    <property type="entry name" value="AB_hydrolase_fold"/>
</dbReference>
<protein>
    <submittedName>
        <fullName evidence="1">Alpha/beta fold hydrolase</fullName>
    </submittedName>
</protein>
<reference evidence="2" key="1">
    <citation type="journal article" date="2019" name="Int. J. Syst. Evol. Microbiol.">
        <title>The Global Catalogue of Microorganisms (GCM) 10K type strain sequencing project: providing services to taxonomists for standard genome sequencing and annotation.</title>
        <authorList>
            <consortium name="The Broad Institute Genomics Platform"/>
            <consortium name="The Broad Institute Genome Sequencing Center for Infectious Disease"/>
            <person name="Wu L."/>
            <person name="Ma J."/>
        </authorList>
    </citation>
    <scope>NUCLEOTIDE SEQUENCE [LARGE SCALE GENOMIC DNA]</scope>
    <source>
        <strain evidence="2">JCM 31696</strain>
    </source>
</reference>
<evidence type="ECO:0000313" key="2">
    <source>
        <dbReference type="Proteomes" id="UP001597083"/>
    </source>
</evidence>